<accession>Q1G7V1</accession>
<protein>
    <recommendedName>
        <fullName evidence="1">EAL domain-containing protein</fullName>
    </recommendedName>
</protein>
<dbReference type="Pfam" id="PF00563">
    <property type="entry name" value="EAL"/>
    <property type="match status" value="1"/>
</dbReference>
<evidence type="ECO:0000313" key="2">
    <source>
        <dbReference type="EMBL" id="CAI96915.1"/>
    </source>
</evidence>
<name>Q1G7V1_LACDA</name>
<dbReference type="RefSeq" id="WP_011543493.1">
    <property type="nucleotide sequence ID" value="NC_008054.1"/>
</dbReference>
<dbReference type="KEGG" id="ldb:Ldb0074"/>
<dbReference type="Gene3D" id="3.20.20.450">
    <property type="entry name" value="EAL domain"/>
    <property type="match status" value="1"/>
</dbReference>
<dbReference type="InterPro" id="IPR001633">
    <property type="entry name" value="EAL_dom"/>
</dbReference>
<dbReference type="BioCyc" id="LDEL390333:LDB_RS00300-MONOMER"/>
<sequence>MNKHLVIHTLCEGVETKEQADFLRAIGCDRLQGFYFSKPLPQEEMLALIEKNGLDHYEPQEMNDYYDTIGETNILVNPMVSHISQGIKHLEMPLTLIERRTGDQLVYYFTNFAYKDELTRRHLASYQDRDMYVCSINNFGHYLDKTRRREVKKSAPGPVLIFYMLNFYSNHQPARFSVEAA</sequence>
<dbReference type="InterPro" id="IPR050706">
    <property type="entry name" value="Cyclic-di-GMP_PDE-like"/>
</dbReference>
<dbReference type="HOGENOM" id="CLU_1649977_0_0_9"/>
<proteinExistence type="predicted"/>
<dbReference type="InterPro" id="IPR035919">
    <property type="entry name" value="EAL_sf"/>
</dbReference>
<dbReference type="EMBL" id="CR954253">
    <property type="protein sequence ID" value="CAI96915.1"/>
    <property type="molecule type" value="Genomic_DNA"/>
</dbReference>
<evidence type="ECO:0000259" key="1">
    <source>
        <dbReference type="PROSITE" id="PS50883"/>
    </source>
</evidence>
<keyword evidence="3" id="KW-1185">Reference proteome</keyword>
<dbReference type="GO" id="GO:0071111">
    <property type="term" value="F:cyclic-guanylate-specific phosphodiesterase activity"/>
    <property type="evidence" value="ECO:0007669"/>
    <property type="project" value="InterPro"/>
</dbReference>
<dbReference type="AlphaFoldDB" id="Q1G7V1"/>
<dbReference type="Proteomes" id="UP000001259">
    <property type="component" value="Chromosome"/>
</dbReference>
<dbReference type="PROSITE" id="PS50883">
    <property type="entry name" value="EAL"/>
    <property type="match status" value="1"/>
</dbReference>
<feature type="domain" description="EAL" evidence="1">
    <location>
        <begin position="1"/>
        <end position="53"/>
    </location>
</feature>
<reference evidence="2 3" key="1">
    <citation type="journal article" date="2006" name="Proc. Natl. Acad. Sci. U.S.A.">
        <title>The complete genome sequence of Lactobacillus bulgaricus reveals extensive and ongoing reductive evolution.</title>
        <authorList>
            <person name="van de Guchte M."/>
            <person name="Penaud S."/>
            <person name="Grimaldi C."/>
            <person name="Barbe V."/>
            <person name="Bryson K."/>
            <person name="Nicolas P."/>
            <person name="Robert C."/>
            <person name="Oztas S."/>
            <person name="Mangenot S."/>
            <person name="Couloux A."/>
            <person name="Loux V."/>
            <person name="Dervyn R."/>
            <person name="Bossy R."/>
            <person name="Bolotin A."/>
            <person name="Batto J.-M."/>
            <person name="Walunas T."/>
            <person name="Gibrat J.-F."/>
            <person name="Bessieres P."/>
            <person name="Weissenbach J."/>
            <person name="Ehrlich S.D."/>
            <person name="Maguin E."/>
        </authorList>
    </citation>
    <scope>NUCLEOTIDE SEQUENCE [LARGE SCALE GENOMIC DNA]</scope>
    <source>
        <strain evidence="3">ATCC 11842 / DSM 20081 / BCRC 10696 / JCM 1002 / NBRC 13953 / NCIMB 11778 / NCTC 12712 / WDCM 00102 / Lb 14</strain>
    </source>
</reference>
<dbReference type="SUPFAM" id="SSF141868">
    <property type="entry name" value="EAL domain-like"/>
    <property type="match status" value="1"/>
</dbReference>
<dbReference type="PANTHER" id="PTHR33121:SF71">
    <property type="entry name" value="OXYGEN SENSOR PROTEIN DOSP"/>
    <property type="match status" value="1"/>
</dbReference>
<dbReference type="eggNOG" id="COG2200">
    <property type="taxonomic scope" value="Bacteria"/>
</dbReference>
<dbReference type="PANTHER" id="PTHR33121">
    <property type="entry name" value="CYCLIC DI-GMP PHOSPHODIESTERASE PDEF"/>
    <property type="match status" value="1"/>
</dbReference>
<organism evidence="2 3">
    <name type="scientific">Lactobacillus delbrueckii subsp. bulgaricus (strain ATCC 11842 / DSM 20081 / BCRC 10696 / JCM 1002 / NBRC 13953 / NCIMB 11778 / NCTC 12712 / WDCM 00102 / Lb 14)</name>
    <dbReference type="NCBI Taxonomy" id="390333"/>
    <lineage>
        <taxon>Bacteria</taxon>
        <taxon>Bacillati</taxon>
        <taxon>Bacillota</taxon>
        <taxon>Bacilli</taxon>
        <taxon>Lactobacillales</taxon>
        <taxon>Lactobacillaceae</taxon>
        <taxon>Lactobacillus</taxon>
    </lineage>
</organism>
<evidence type="ECO:0000313" key="3">
    <source>
        <dbReference type="Proteomes" id="UP000001259"/>
    </source>
</evidence>
<gene>
    <name evidence="2" type="ordered locus">Ldb0074</name>
</gene>
<dbReference type="STRING" id="390333.Ldb0074"/>